<organism evidence="2 3">
    <name type="scientific">Zalerion maritima</name>
    <dbReference type="NCBI Taxonomy" id="339359"/>
    <lineage>
        <taxon>Eukaryota</taxon>
        <taxon>Fungi</taxon>
        <taxon>Dikarya</taxon>
        <taxon>Ascomycota</taxon>
        <taxon>Pezizomycotina</taxon>
        <taxon>Sordariomycetes</taxon>
        <taxon>Lulworthiomycetidae</taxon>
        <taxon>Lulworthiales</taxon>
        <taxon>Lulworthiaceae</taxon>
        <taxon>Zalerion</taxon>
    </lineage>
</organism>
<comment type="caution">
    <text evidence="2">The sequence shown here is derived from an EMBL/GenBank/DDBJ whole genome shotgun (WGS) entry which is preliminary data.</text>
</comment>
<dbReference type="AlphaFoldDB" id="A0AAD5WNA3"/>
<feature type="region of interest" description="Disordered" evidence="1">
    <location>
        <begin position="201"/>
        <end position="258"/>
    </location>
</feature>
<feature type="compositionally biased region" description="Polar residues" evidence="1">
    <location>
        <begin position="212"/>
        <end position="222"/>
    </location>
</feature>
<name>A0AAD5WNA3_9PEZI</name>
<feature type="compositionally biased region" description="Basic and acidic residues" evidence="1">
    <location>
        <begin position="230"/>
        <end position="247"/>
    </location>
</feature>
<dbReference type="EMBL" id="JAKWBI020000685">
    <property type="protein sequence ID" value="KAJ2892966.1"/>
    <property type="molecule type" value="Genomic_DNA"/>
</dbReference>
<feature type="compositionally biased region" description="Polar residues" evidence="1">
    <location>
        <begin position="248"/>
        <end position="258"/>
    </location>
</feature>
<evidence type="ECO:0000313" key="2">
    <source>
        <dbReference type="EMBL" id="KAJ2892966.1"/>
    </source>
</evidence>
<protein>
    <submittedName>
        <fullName evidence="2">Uncharacterized protein</fullName>
    </submittedName>
</protein>
<evidence type="ECO:0000256" key="1">
    <source>
        <dbReference type="SAM" id="MobiDB-lite"/>
    </source>
</evidence>
<evidence type="ECO:0000313" key="3">
    <source>
        <dbReference type="Proteomes" id="UP001201980"/>
    </source>
</evidence>
<sequence length="258" mass="30028">MGTAGVRAKTFQRYHFERIFLKEALINGARTEREDEEGNRRREEELEEIRKVRYEPGTLMQSGEYEVRMRHFNLREKGWTQEQIDAEERDPEEYERQEMHNKLRGKGWTQKQIDAADRADAALWEWQRRNPQPRGSGVFGLAITQEERNVYDAWLHKERAAKLRIYGLLPPMRSGPFGQYIDQENIAHDAWGRNIHARVSSQQGLEPEAGTTDASAIKQASQLRAPRSRATKDISRKTRSGRIEKNAPQRQSGSRRGT</sequence>
<gene>
    <name evidence="2" type="ORF">MKZ38_009165</name>
</gene>
<reference evidence="2" key="1">
    <citation type="submission" date="2022-07" db="EMBL/GenBank/DDBJ databases">
        <title>Draft genome sequence of Zalerion maritima ATCC 34329, a (micro)plastics degrading marine fungus.</title>
        <authorList>
            <person name="Paco A."/>
            <person name="Goncalves M.F.M."/>
            <person name="Rocha-Santos T.A.P."/>
            <person name="Alves A."/>
        </authorList>
    </citation>
    <scope>NUCLEOTIDE SEQUENCE</scope>
    <source>
        <strain evidence="2">ATCC 34329</strain>
    </source>
</reference>
<dbReference type="Proteomes" id="UP001201980">
    <property type="component" value="Unassembled WGS sequence"/>
</dbReference>
<proteinExistence type="predicted"/>
<accession>A0AAD5WNA3</accession>
<keyword evidence="3" id="KW-1185">Reference proteome</keyword>